<dbReference type="CDD" id="cd16444">
    <property type="entry name" value="LipB"/>
    <property type="match status" value="1"/>
</dbReference>
<dbReference type="SUPFAM" id="SSF55681">
    <property type="entry name" value="Class II aaRS and biotin synthetases"/>
    <property type="match status" value="1"/>
</dbReference>
<dbReference type="GO" id="GO:0033819">
    <property type="term" value="F:lipoyl(octanoyl) transferase activity"/>
    <property type="evidence" value="ECO:0007669"/>
    <property type="project" value="UniProtKB-EC"/>
</dbReference>
<feature type="domain" description="BPL/LPL catalytic" evidence="11">
    <location>
        <begin position="36"/>
        <end position="211"/>
    </location>
</feature>
<dbReference type="HAMAP" id="MF_00013">
    <property type="entry name" value="LipB"/>
    <property type="match status" value="1"/>
</dbReference>
<evidence type="ECO:0000256" key="10">
    <source>
        <dbReference type="PIRSR" id="PIRSR016262-3"/>
    </source>
</evidence>
<protein>
    <recommendedName>
        <fullName evidence="6 7">Octanoyltransferase</fullName>
        <ecNumber evidence="6 7">2.3.1.181</ecNumber>
    </recommendedName>
    <alternativeName>
        <fullName evidence="6">Lipoate-protein ligase B</fullName>
    </alternativeName>
    <alternativeName>
        <fullName evidence="6">Lipoyl/octanoyl transferase</fullName>
    </alternativeName>
    <alternativeName>
        <fullName evidence="6">Octanoyl-[acyl-carrier-protein]-protein N-octanoyltransferase</fullName>
    </alternativeName>
</protein>
<comment type="similarity">
    <text evidence="6 7">Belongs to the LipB family.</text>
</comment>
<comment type="pathway">
    <text evidence="1 6 7">Protein modification; protein lipoylation via endogenous pathway; protein N(6)-(lipoyl)lysine from octanoyl-[acyl-carrier-protein]: step 1/2.</text>
</comment>
<evidence type="ECO:0000313" key="12">
    <source>
        <dbReference type="EMBL" id="VFK51245.1"/>
    </source>
</evidence>
<evidence type="ECO:0000256" key="1">
    <source>
        <dbReference type="ARBA" id="ARBA00004821"/>
    </source>
</evidence>
<keyword evidence="2 6" id="KW-0963">Cytoplasm</keyword>
<sequence>MESPVTMDTILIRHFGRVDYETAWKAMRSFTEGRGANTADELWLLEHPPVFTLGRASRPEHLKNPQAIPVIHADRGGQVTYHGPGQLVVYVLLDLNRRGIGVRRLVEVLEGAVIALASEAGIHAAVKREAPGVYVEGQKLAALGLRVRKGCCYHGLSLNVKMDLEPFARIDPCGYPGLGVTQLHDLGVSWGIEATASRLAGHLVSGLEGRG</sequence>
<comment type="function">
    <text evidence="5 6 7">Catalyzes the transfer of endogenously produced octanoic acid from octanoyl-acyl-carrier-protein onto the lipoyl domains of lipoate-dependent enzymes. Lipoyl-ACP can also act as a substrate although octanoyl-ACP is likely to be the physiological substrate.</text>
</comment>
<feature type="site" description="Lowers pKa of active site Cys" evidence="6 10">
    <location>
        <position position="139"/>
    </location>
</feature>
<dbReference type="PIRSF" id="PIRSF016262">
    <property type="entry name" value="LPLase"/>
    <property type="match status" value="1"/>
</dbReference>
<evidence type="ECO:0000256" key="5">
    <source>
        <dbReference type="ARBA" id="ARBA00024732"/>
    </source>
</evidence>
<evidence type="ECO:0000259" key="11">
    <source>
        <dbReference type="PROSITE" id="PS51733"/>
    </source>
</evidence>
<dbReference type="PROSITE" id="PS01313">
    <property type="entry name" value="LIPB"/>
    <property type="match status" value="1"/>
</dbReference>
<evidence type="ECO:0000256" key="9">
    <source>
        <dbReference type="PIRSR" id="PIRSR016262-2"/>
    </source>
</evidence>
<gene>
    <name evidence="6" type="primary">lipB</name>
    <name evidence="12" type="ORF">BECKTC1821D_GA0114238_11334</name>
</gene>
<evidence type="ECO:0000256" key="6">
    <source>
        <dbReference type="HAMAP-Rule" id="MF_00013"/>
    </source>
</evidence>
<accession>A0A450ZBR8</accession>
<feature type="active site" description="Acyl-thioester intermediate" evidence="6 8">
    <location>
        <position position="173"/>
    </location>
</feature>
<dbReference type="GO" id="GO:0009249">
    <property type="term" value="P:protein lipoylation"/>
    <property type="evidence" value="ECO:0007669"/>
    <property type="project" value="InterPro"/>
</dbReference>
<feature type="binding site" evidence="6 9">
    <location>
        <begin position="75"/>
        <end position="82"/>
    </location>
    <ligand>
        <name>substrate</name>
    </ligand>
</feature>
<dbReference type="InterPro" id="IPR000544">
    <property type="entry name" value="Octanoyltransferase"/>
</dbReference>
<dbReference type="PANTHER" id="PTHR10993">
    <property type="entry name" value="OCTANOYLTRANSFERASE"/>
    <property type="match status" value="1"/>
</dbReference>
<evidence type="ECO:0000256" key="3">
    <source>
        <dbReference type="ARBA" id="ARBA00022679"/>
    </source>
</evidence>
<evidence type="ECO:0000256" key="8">
    <source>
        <dbReference type="PIRSR" id="PIRSR016262-1"/>
    </source>
</evidence>
<comment type="miscellaneous">
    <text evidence="6">In the reaction, the free carboxyl group of octanoic acid is attached via an amide linkage to the epsilon-amino group of a specific lysine residue of lipoyl domains of lipoate-dependent enzymes.</text>
</comment>
<dbReference type="GO" id="GO:0005737">
    <property type="term" value="C:cytoplasm"/>
    <property type="evidence" value="ECO:0007669"/>
    <property type="project" value="UniProtKB-SubCell"/>
</dbReference>
<dbReference type="Gene3D" id="3.30.930.10">
    <property type="entry name" value="Bira Bifunctional Protein, Domain 2"/>
    <property type="match status" value="1"/>
</dbReference>
<dbReference type="EC" id="2.3.1.181" evidence="6 7"/>
<dbReference type="Pfam" id="PF21948">
    <property type="entry name" value="LplA-B_cat"/>
    <property type="match status" value="1"/>
</dbReference>
<dbReference type="InterPro" id="IPR004143">
    <property type="entry name" value="BPL_LPL_catalytic"/>
</dbReference>
<dbReference type="EMBL" id="CAADFS010000133">
    <property type="protein sequence ID" value="VFK51245.1"/>
    <property type="molecule type" value="Genomic_DNA"/>
</dbReference>
<evidence type="ECO:0000256" key="2">
    <source>
        <dbReference type="ARBA" id="ARBA00022490"/>
    </source>
</evidence>
<feature type="binding site" evidence="6 9">
    <location>
        <begin position="142"/>
        <end position="144"/>
    </location>
    <ligand>
        <name>substrate</name>
    </ligand>
</feature>
<dbReference type="PANTHER" id="PTHR10993:SF7">
    <property type="entry name" value="LIPOYLTRANSFERASE 2, MITOCHONDRIAL-RELATED"/>
    <property type="match status" value="1"/>
</dbReference>
<dbReference type="PROSITE" id="PS51733">
    <property type="entry name" value="BPL_LPL_CATALYTIC"/>
    <property type="match status" value="1"/>
</dbReference>
<name>A0A450ZBR8_9GAMM</name>
<dbReference type="AlphaFoldDB" id="A0A450ZBR8"/>
<comment type="catalytic activity">
    <reaction evidence="6 7">
        <text>octanoyl-[ACP] + L-lysyl-[protein] = N(6)-octanoyl-L-lysyl-[protein] + holo-[ACP] + H(+)</text>
        <dbReference type="Rhea" id="RHEA:17665"/>
        <dbReference type="Rhea" id="RHEA-COMP:9636"/>
        <dbReference type="Rhea" id="RHEA-COMP:9685"/>
        <dbReference type="Rhea" id="RHEA-COMP:9752"/>
        <dbReference type="Rhea" id="RHEA-COMP:9928"/>
        <dbReference type="ChEBI" id="CHEBI:15378"/>
        <dbReference type="ChEBI" id="CHEBI:29969"/>
        <dbReference type="ChEBI" id="CHEBI:64479"/>
        <dbReference type="ChEBI" id="CHEBI:78463"/>
        <dbReference type="ChEBI" id="CHEBI:78809"/>
        <dbReference type="EC" id="2.3.1.181"/>
    </reaction>
</comment>
<keyword evidence="4 6" id="KW-0012">Acyltransferase</keyword>
<dbReference type="InterPro" id="IPR045864">
    <property type="entry name" value="aa-tRNA-synth_II/BPL/LPL"/>
</dbReference>
<dbReference type="FunFam" id="3.30.930.10:FF:000020">
    <property type="entry name" value="Octanoyltransferase"/>
    <property type="match status" value="1"/>
</dbReference>
<dbReference type="UniPathway" id="UPA00538">
    <property type="reaction ID" value="UER00592"/>
</dbReference>
<dbReference type="NCBIfam" id="NF010922">
    <property type="entry name" value="PRK14342.1"/>
    <property type="match status" value="1"/>
</dbReference>
<proteinExistence type="inferred from homology"/>
<comment type="subcellular location">
    <subcellularLocation>
        <location evidence="6">Cytoplasm</location>
    </subcellularLocation>
</comment>
<evidence type="ECO:0000256" key="4">
    <source>
        <dbReference type="ARBA" id="ARBA00023315"/>
    </source>
</evidence>
<evidence type="ECO:0000256" key="7">
    <source>
        <dbReference type="PIRNR" id="PIRNR016262"/>
    </source>
</evidence>
<organism evidence="12">
    <name type="scientific">Candidatus Kentrum sp. TC</name>
    <dbReference type="NCBI Taxonomy" id="2126339"/>
    <lineage>
        <taxon>Bacteria</taxon>
        <taxon>Pseudomonadati</taxon>
        <taxon>Pseudomonadota</taxon>
        <taxon>Gammaproteobacteria</taxon>
        <taxon>Candidatus Kentrum</taxon>
    </lineage>
</organism>
<dbReference type="InterPro" id="IPR020605">
    <property type="entry name" value="Octanoyltransferase_CS"/>
</dbReference>
<keyword evidence="3 6" id="KW-0808">Transferase</keyword>
<feature type="binding site" evidence="6 9">
    <location>
        <begin position="155"/>
        <end position="157"/>
    </location>
    <ligand>
        <name>substrate</name>
    </ligand>
</feature>
<dbReference type="NCBIfam" id="TIGR00214">
    <property type="entry name" value="lipB"/>
    <property type="match status" value="1"/>
</dbReference>
<reference evidence="12" key="1">
    <citation type="submission" date="2019-02" db="EMBL/GenBank/DDBJ databases">
        <authorList>
            <person name="Gruber-Vodicka R. H."/>
            <person name="Seah K. B. B."/>
        </authorList>
    </citation>
    <scope>NUCLEOTIDE SEQUENCE</scope>
    <source>
        <strain evidence="12">BECK_BZ123</strain>
    </source>
</reference>